<comment type="similarity">
    <text evidence="2">In the C-terminal section; belongs to the transpeptidase family.</text>
</comment>
<keyword evidence="4" id="KW-0121">Carboxypeptidase</keyword>
<evidence type="ECO:0000256" key="3">
    <source>
        <dbReference type="ARBA" id="ARBA00007739"/>
    </source>
</evidence>
<keyword evidence="8" id="KW-0378">Hydrolase</keyword>
<dbReference type="InterPro" id="IPR023346">
    <property type="entry name" value="Lysozyme-like_dom_sf"/>
</dbReference>
<name>A0AAU7XHG5_9HYPH</name>
<keyword evidence="5" id="KW-0645">Protease</keyword>
<dbReference type="Pfam" id="PF00912">
    <property type="entry name" value="Transgly"/>
    <property type="match status" value="1"/>
</dbReference>
<dbReference type="SUPFAM" id="SSF53955">
    <property type="entry name" value="Lysozyme-like"/>
    <property type="match status" value="1"/>
</dbReference>
<dbReference type="KEGG" id="mflg:ABS361_12290"/>
<feature type="domain" description="Penicillin-binding protein transpeptidase" evidence="16">
    <location>
        <begin position="352"/>
        <end position="615"/>
    </location>
</feature>
<dbReference type="GO" id="GO:0008658">
    <property type="term" value="F:penicillin binding"/>
    <property type="evidence" value="ECO:0007669"/>
    <property type="project" value="InterPro"/>
</dbReference>
<dbReference type="GO" id="GO:0009252">
    <property type="term" value="P:peptidoglycan biosynthetic process"/>
    <property type="evidence" value="ECO:0007669"/>
    <property type="project" value="UniProtKB-KW"/>
</dbReference>
<comment type="catalytic activity">
    <reaction evidence="14">
        <text>[GlcNAc-(1-&gt;4)-Mur2Ac(oyl-L-Ala-gamma-D-Glu-L-Lys-D-Ala-D-Ala)](n)-di-trans,octa-cis-undecaprenyl diphosphate + beta-D-GlcNAc-(1-&gt;4)-Mur2Ac(oyl-L-Ala-gamma-D-Glu-L-Lys-D-Ala-D-Ala)-di-trans,octa-cis-undecaprenyl diphosphate = [GlcNAc-(1-&gt;4)-Mur2Ac(oyl-L-Ala-gamma-D-Glu-L-Lys-D-Ala-D-Ala)](n+1)-di-trans,octa-cis-undecaprenyl diphosphate + di-trans,octa-cis-undecaprenyl diphosphate + H(+)</text>
        <dbReference type="Rhea" id="RHEA:23708"/>
        <dbReference type="Rhea" id="RHEA-COMP:9602"/>
        <dbReference type="Rhea" id="RHEA-COMP:9603"/>
        <dbReference type="ChEBI" id="CHEBI:15378"/>
        <dbReference type="ChEBI" id="CHEBI:58405"/>
        <dbReference type="ChEBI" id="CHEBI:60033"/>
        <dbReference type="ChEBI" id="CHEBI:78435"/>
        <dbReference type="EC" id="2.4.99.28"/>
    </reaction>
</comment>
<dbReference type="GO" id="GO:0009002">
    <property type="term" value="F:serine-type D-Ala-D-Ala carboxypeptidase activity"/>
    <property type="evidence" value="ECO:0007669"/>
    <property type="project" value="UniProtKB-EC"/>
</dbReference>
<dbReference type="PANTHER" id="PTHR32282:SF33">
    <property type="entry name" value="PEPTIDOGLYCAN GLYCOSYLTRANSFERASE"/>
    <property type="match status" value="1"/>
</dbReference>
<protein>
    <submittedName>
        <fullName evidence="18">Penicillin-binding protein 1A</fullName>
    </submittedName>
</protein>
<dbReference type="InterPro" id="IPR012338">
    <property type="entry name" value="Beta-lactam/transpept-like"/>
</dbReference>
<keyword evidence="10" id="KW-0573">Peptidoglycan synthesis</keyword>
<evidence type="ECO:0000256" key="10">
    <source>
        <dbReference type="ARBA" id="ARBA00022984"/>
    </source>
</evidence>
<dbReference type="FunFam" id="1.10.3810.10:FF:000001">
    <property type="entry name" value="Penicillin-binding protein 1A"/>
    <property type="match status" value="1"/>
</dbReference>
<keyword evidence="7" id="KW-0808">Transferase</keyword>
<evidence type="ECO:0000256" key="1">
    <source>
        <dbReference type="ARBA" id="ARBA00004752"/>
    </source>
</evidence>
<evidence type="ECO:0000256" key="11">
    <source>
        <dbReference type="ARBA" id="ARBA00023268"/>
    </source>
</evidence>
<evidence type="ECO:0000256" key="12">
    <source>
        <dbReference type="ARBA" id="ARBA00023316"/>
    </source>
</evidence>
<evidence type="ECO:0000256" key="5">
    <source>
        <dbReference type="ARBA" id="ARBA00022670"/>
    </source>
</evidence>
<dbReference type="Gene3D" id="1.10.3810.10">
    <property type="entry name" value="Biosynthetic peptidoglycan transglycosylase-like"/>
    <property type="match status" value="1"/>
</dbReference>
<dbReference type="SUPFAM" id="SSF56601">
    <property type="entry name" value="beta-lactamase/transpeptidase-like"/>
    <property type="match status" value="1"/>
</dbReference>
<evidence type="ECO:0000256" key="7">
    <source>
        <dbReference type="ARBA" id="ARBA00022679"/>
    </source>
</evidence>
<keyword evidence="12" id="KW-0961">Cell wall biogenesis/degradation</keyword>
<dbReference type="InterPro" id="IPR001460">
    <property type="entry name" value="PCN-bd_Tpept"/>
</dbReference>
<evidence type="ECO:0000256" key="14">
    <source>
        <dbReference type="ARBA" id="ARBA00049902"/>
    </source>
</evidence>
<dbReference type="EMBL" id="CP158568">
    <property type="protein sequence ID" value="XBY46888.1"/>
    <property type="molecule type" value="Genomic_DNA"/>
</dbReference>
<dbReference type="InterPro" id="IPR001264">
    <property type="entry name" value="Glyco_trans_51"/>
</dbReference>
<evidence type="ECO:0000256" key="6">
    <source>
        <dbReference type="ARBA" id="ARBA00022676"/>
    </source>
</evidence>
<feature type="domain" description="Glycosyl transferase family 51" evidence="17">
    <location>
        <begin position="102"/>
        <end position="264"/>
    </location>
</feature>
<dbReference type="GO" id="GO:0008955">
    <property type="term" value="F:peptidoglycan glycosyltransferase activity"/>
    <property type="evidence" value="ECO:0007669"/>
    <property type="project" value="UniProtKB-EC"/>
</dbReference>
<evidence type="ECO:0000259" key="17">
    <source>
        <dbReference type="Pfam" id="PF00912"/>
    </source>
</evidence>
<comment type="catalytic activity">
    <reaction evidence="13">
        <text>Preferential cleavage: (Ac)2-L-Lys-D-Ala-|-D-Ala. Also transpeptidation of peptidyl-alanyl moieties that are N-acyl substituents of D-alanine.</text>
        <dbReference type="EC" id="3.4.16.4"/>
    </reaction>
</comment>
<reference evidence="18" key="1">
    <citation type="submission" date="2024-06" db="EMBL/GenBank/DDBJ databases">
        <title>Methylostella associata gen. nov., sp. nov., a novel Ancalomicrobiaceae-affiliated facultatively methylotrophic bacteria that feed on methanotrophs of the genus Methylococcus.</title>
        <authorList>
            <person name="Saltykova V."/>
            <person name="Danilova O.V."/>
            <person name="Oshkin I.Y."/>
            <person name="Belova S.E."/>
            <person name="Pimenov N.V."/>
            <person name="Dedysh S.N."/>
        </authorList>
    </citation>
    <scope>NUCLEOTIDE SEQUENCE</scope>
    <source>
        <strain evidence="18">S20</strain>
    </source>
</reference>
<keyword evidence="6" id="KW-0328">Glycosyltransferase</keyword>
<accession>A0AAU7XHG5</accession>
<evidence type="ECO:0000256" key="8">
    <source>
        <dbReference type="ARBA" id="ARBA00022801"/>
    </source>
</evidence>
<dbReference type="GO" id="GO:0030288">
    <property type="term" value="C:outer membrane-bounded periplasmic space"/>
    <property type="evidence" value="ECO:0007669"/>
    <property type="project" value="TreeGrafter"/>
</dbReference>
<evidence type="ECO:0000259" key="16">
    <source>
        <dbReference type="Pfam" id="PF00905"/>
    </source>
</evidence>
<dbReference type="PANTHER" id="PTHR32282">
    <property type="entry name" value="BINDING PROTEIN TRANSPEPTIDASE, PUTATIVE-RELATED"/>
    <property type="match status" value="1"/>
</dbReference>
<organism evidence="18">
    <name type="scientific">Methyloraptor flagellatus</name>
    <dbReference type="NCBI Taxonomy" id="3162530"/>
    <lineage>
        <taxon>Bacteria</taxon>
        <taxon>Pseudomonadati</taxon>
        <taxon>Pseudomonadota</taxon>
        <taxon>Alphaproteobacteria</taxon>
        <taxon>Hyphomicrobiales</taxon>
        <taxon>Ancalomicrobiaceae</taxon>
        <taxon>Methyloraptor</taxon>
    </lineage>
</organism>
<dbReference type="AlphaFoldDB" id="A0AAU7XHG5"/>
<evidence type="ECO:0000256" key="4">
    <source>
        <dbReference type="ARBA" id="ARBA00022645"/>
    </source>
</evidence>
<evidence type="ECO:0000256" key="2">
    <source>
        <dbReference type="ARBA" id="ARBA00007090"/>
    </source>
</evidence>
<evidence type="ECO:0000313" key="18">
    <source>
        <dbReference type="EMBL" id="XBY46888.1"/>
    </source>
</evidence>
<dbReference type="InterPro" id="IPR036950">
    <property type="entry name" value="PBP_transglycosylase"/>
</dbReference>
<comment type="pathway">
    <text evidence="1">Cell wall biogenesis; peptidoglycan biosynthesis.</text>
</comment>
<gene>
    <name evidence="18" type="ORF">ABS361_12290</name>
</gene>
<dbReference type="GO" id="GO:0071555">
    <property type="term" value="P:cell wall organization"/>
    <property type="evidence" value="ECO:0007669"/>
    <property type="project" value="UniProtKB-KW"/>
</dbReference>
<evidence type="ECO:0000256" key="15">
    <source>
        <dbReference type="SAM" id="MobiDB-lite"/>
    </source>
</evidence>
<proteinExistence type="inferred from homology"/>
<evidence type="ECO:0000256" key="13">
    <source>
        <dbReference type="ARBA" id="ARBA00034000"/>
    </source>
</evidence>
<dbReference type="Pfam" id="PF00905">
    <property type="entry name" value="Transpeptidase"/>
    <property type="match status" value="1"/>
</dbReference>
<comment type="similarity">
    <text evidence="3">In the N-terminal section; belongs to the glycosyltransferase 51 family.</text>
</comment>
<dbReference type="GO" id="GO:0008360">
    <property type="term" value="P:regulation of cell shape"/>
    <property type="evidence" value="ECO:0007669"/>
    <property type="project" value="UniProtKB-KW"/>
</dbReference>
<keyword evidence="11" id="KW-0511">Multifunctional enzyme</keyword>
<evidence type="ECO:0000256" key="9">
    <source>
        <dbReference type="ARBA" id="ARBA00022960"/>
    </source>
</evidence>
<dbReference type="NCBIfam" id="TIGR02074">
    <property type="entry name" value="PBP_1a_fam"/>
    <property type="match status" value="1"/>
</dbReference>
<sequence>MIEIDAWIDNAVWRAGTGTLSAYERLSIFMRRFRLSGWKKLVVELLDDAATFGTLGTILMLALALPAFQETRKDWRRDVDYAVTFLDRNGNEIGRRGILLNDSVPLAEFPDHLIKAVMATEDRRFFDHFGIDVIGTMRAVVANMRRKTVVQGGSSLTQQLAKNLFLTNERSIERKIKEAFLALWLEANLSKREILKLYLDRAYMGGGTFGVAAASEFYFGKSVRDINLAEAAMLAGLFKAPTKYAPHANLPAARARANDVLSNLVAAGFMTEGQVLGARRHPAKPIDRKRDYTPDYYLDYAFGEIENLAPKDHTLVVKTTLDTGIQKKAEESVEAALRQYGEEYDISQAASVIIEPDGAVRAMVGGREYGASQFNRATDALRQPGSSFKPYVYLTALLAGRTPNSLITDQPFCIGNWCPKNYGGGYYGRVTLSEAIARSLNSVPVQLAQQIGREKVAALARSFGLPIPEKPEWPFVIGATEVHVIDQAAGFAVFANGGYKVEPYAIDQITTTSGKLIYDHRRDAPAPKRIVPAEKIAELNSMLNHAVEAGTGQRAKLDGIPAGGKTGTTQSSRDAWFCGFTGNYVGVVWVGNDDYHPMNRVTGGMVPAPIWHEVMAYAHQNVDLKQAIGFPAPRGKDGGALVAANTPKGKAAAEAAKAAAAAVAPPEAERPHQLSSKAVGVLSDIETTMRSAPPLKAQQTSAVTPAGATGSIRPVTPATSALRVVAGERPAGRGLVEMR</sequence>
<dbReference type="Gene3D" id="3.40.710.10">
    <property type="entry name" value="DD-peptidase/beta-lactamase superfamily"/>
    <property type="match status" value="1"/>
</dbReference>
<keyword evidence="9" id="KW-0133">Cell shape</keyword>
<dbReference type="InterPro" id="IPR050396">
    <property type="entry name" value="Glycosyltr_51/Transpeptidase"/>
</dbReference>
<feature type="region of interest" description="Disordered" evidence="15">
    <location>
        <begin position="694"/>
        <end position="714"/>
    </location>
</feature>
<dbReference type="GO" id="GO:0006508">
    <property type="term" value="P:proteolysis"/>
    <property type="evidence" value="ECO:0007669"/>
    <property type="project" value="UniProtKB-KW"/>
</dbReference>